<proteinExistence type="predicted"/>
<dbReference type="InterPro" id="IPR025635">
    <property type="entry name" value="DUF4293"/>
</dbReference>
<dbReference type="EMBL" id="JADIMW010000036">
    <property type="protein sequence ID" value="MBO8438000.1"/>
    <property type="molecule type" value="Genomic_DNA"/>
</dbReference>
<reference evidence="2" key="2">
    <citation type="journal article" date="2021" name="PeerJ">
        <title>Extensive microbial diversity within the chicken gut microbiome revealed by metagenomics and culture.</title>
        <authorList>
            <person name="Gilroy R."/>
            <person name="Ravi A."/>
            <person name="Getino M."/>
            <person name="Pursley I."/>
            <person name="Horton D.L."/>
            <person name="Alikhan N.F."/>
            <person name="Baker D."/>
            <person name="Gharbi K."/>
            <person name="Hall N."/>
            <person name="Watson M."/>
            <person name="Adriaenssens E.M."/>
            <person name="Foster-Nyarko E."/>
            <person name="Jarju S."/>
            <person name="Secka A."/>
            <person name="Antonio M."/>
            <person name="Oren A."/>
            <person name="Chaudhuri R.R."/>
            <person name="La Ragione R."/>
            <person name="Hildebrand F."/>
            <person name="Pallen M.J."/>
        </authorList>
    </citation>
    <scope>NUCLEOTIDE SEQUENCE</scope>
    <source>
        <strain evidence="2">G3-4614</strain>
    </source>
</reference>
<feature type="transmembrane region" description="Helical" evidence="1">
    <location>
        <begin position="90"/>
        <end position="108"/>
    </location>
</feature>
<evidence type="ECO:0000313" key="3">
    <source>
        <dbReference type="Proteomes" id="UP000823636"/>
    </source>
</evidence>
<organism evidence="2 3">
    <name type="scientific">Candidatus Caccoplasma merdipullorum</name>
    <dbReference type="NCBI Taxonomy" id="2840718"/>
    <lineage>
        <taxon>Bacteria</taxon>
        <taxon>Pseudomonadati</taxon>
        <taxon>Bacteroidota</taxon>
        <taxon>Bacteroidia</taxon>
        <taxon>Bacteroidales</taxon>
        <taxon>Bacteroidaceae</taxon>
        <taxon>Bacteroidaceae incertae sedis</taxon>
        <taxon>Candidatus Caccoplasma</taxon>
    </lineage>
</organism>
<feature type="transmembrane region" description="Helical" evidence="1">
    <location>
        <begin position="7"/>
        <end position="29"/>
    </location>
</feature>
<protein>
    <submittedName>
        <fullName evidence="2">DUF4293 domain-containing protein</fullName>
    </submittedName>
</protein>
<comment type="caution">
    <text evidence="2">The sequence shown here is derived from an EMBL/GenBank/DDBJ whole genome shotgun (WGS) entry which is preliminary data.</text>
</comment>
<reference evidence="2" key="1">
    <citation type="submission" date="2020-10" db="EMBL/GenBank/DDBJ databases">
        <authorList>
            <person name="Gilroy R."/>
        </authorList>
    </citation>
    <scope>NUCLEOTIDE SEQUENCE</scope>
    <source>
        <strain evidence="2">G3-4614</strain>
    </source>
</reference>
<dbReference type="Proteomes" id="UP000823636">
    <property type="component" value="Unassembled WGS sequence"/>
</dbReference>
<keyword evidence="1" id="KW-1133">Transmembrane helix</keyword>
<gene>
    <name evidence="2" type="ORF">IAC54_03755</name>
</gene>
<sequence length="156" mass="17611">MIQRIQSLYLLLAGALMFCMFKMPLATFINEAGVWKFYADSIIETASDTSTTATIDTWPVAIIIALAGVLSFIAIFGYKNRRRQIKICMLSGLFMLLFYPIAFIYWWFAKDMLATEAFPSLGAVLIFPLVALILVVIAVRSIKADERLVRSADRIR</sequence>
<dbReference type="Pfam" id="PF14126">
    <property type="entry name" value="DUF4293"/>
    <property type="match status" value="1"/>
</dbReference>
<evidence type="ECO:0000256" key="1">
    <source>
        <dbReference type="SAM" id="Phobius"/>
    </source>
</evidence>
<name>A0A9D9E3V1_9BACT</name>
<keyword evidence="1" id="KW-0812">Transmembrane</keyword>
<accession>A0A9D9E3V1</accession>
<dbReference type="AlphaFoldDB" id="A0A9D9E3V1"/>
<evidence type="ECO:0000313" key="2">
    <source>
        <dbReference type="EMBL" id="MBO8438000.1"/>
    </source>
</evidence>
<feature type="transmembrane region" description="Helical" evidence="1">
    <location>
        <begin position="58"/>
        <end position="78"/>
    </location>
</feature>
<feature type="transmembrane region" description="Helical" evidence="1">
    <location>
        <begin position="120"/>
        <end position="139"/>
    </location>
</feature>
<keyword evidence="1" id="KW-0472">Membrane</keyword>